<feature type="transmembrane region" description="Helical" evidence="1">
    <location>
        <begin position="28"/>
        <end position="53"/>
    </location>
</feature>
<dbReference type="GO" id="GO:0015098">
    <property type="term" value="F:molybdate ion transmembrane transporter activity"/>
    <property type="evidence" value="ECO:0007669"/>
    <property type="project" value="InterPro"/>
</dbReference>
<gene>
    <name evidence="2" type="ORF">METZ01_LOCUS138599</name>
</gene>
<evidence type="ECO:0000256" key="1">
    <source>
        <dbReference type="SAM" id="Phobius"/>
    </source>
</evidence>
<keyword evidence="1" id="KW-0472">Membrane</keyword>
<evidence type="ECO:0000313" key="2">
    <source>
        <dbReference type="EMBL" id="SVA85745.1"/>
    </source>
</evidence>
<dbReference type="AlphaFoldDB" id="A0A381Z8W4"/>
<dbReference type="PANTHER" id="PTHR31970:SF9">
    <property type="entry name" value="MOLYBDATE TRANSPORTER 2"/>
    <property type="match status" value="1"/>
</dbReference>
<dbReference type="EMBL" id="UINC01020415">
    <property type="protein sequence ID" value="SVA85745.1"/>
    <property type="molecule type" value="Genomic_DNA"/>
</dbReference>
<proteinExistence type="predicted"/>
<reference evidence="2" key="1">
    <citation type="submission" date="2018-05" db="EMBL/GenBank/DDBJ databases">
        <authorList>
            <person name="Lanie J.A."/>
            <person name="Ng W.-L."/>
            <person name="Kazmierczak K.M."/>
            <person name="Andrzejewski T.M."/>
            <person name="Davidsen T.M."/>
            <person name="Wayne K.J."/>
            <person name="Tettelin H."/>
            <person name="Glass J.I."/>
            <person name="Rusch D."/>
            <person name="Podicherti R."/>
            <person name="Tsui H.-C.T."/>
            <person name="Winkler M.E."/>
        </authorList>
    </citation>
    <scope>NUCLEOTIDE SEQUENCE</scope>
</reference>
<name>A0A381Z8W4_9ZZZZ</name>
<dbReference type="PANTHER" id="PTHR31970">
    <property type="match status" value="1"/>
</dbReference>
<protein>
    <submittedName>
        <fullName evidence="2">Uncharacterized protein</fullName>
    </submittedName>
</protein>
<feature type="non-terminal residue" evidence="2">
    <location>
        <position position="74"/>
    </location>
</feature>
<sequence>MFNYFKDIKFDRNEWSGAFGDIGTDFPLIMGMIIASGLDSASVLVMFGVMQIFTGSFYKMPMPIQPLKAMATIV</sequence>
<organism evidence="2">
    <name type="scientific">marine metagenome</name>
    <dbReference type="NCBI Taxonomy" id="408172"/>
    <lineage>
        <taxon>unclassified sequences</taxon>
        <taxon>metagenomes</taxon>
        <taxon>ecological metagenomes</taxon>
    </lineage>
</organism>
<accession>A0A381Z8W4</accession>
<keyword evidence="1" id="KW-0812">Transmembrane</keyword>
<dbReference type="Pfam" id="PF16983">
    <property type="entry name" value="MFS_MOT1"/>
    <property type="match status" value="1"/>
</dbReference>
<keyword evidence="1" id="KW-1133">Transmembrane helix</keyword>
<dbReference type="InterPro" id="IPR031563">
    <property type="entry name" value="MOT1/MOT2"/>
</dbReference>